<evidence type="ECO:0000313" key="1">
    <source>
        <dbReference type="EMBL" id="MCS5479824.1"/>
    </source>
</evidence>
<organism evidence="1 2">
    <name type="scientific">Corynebacterium lemuris</name>
    <dbReference type="NCBI Taxonomy" id="1859292"/>
    <lineage>
        <taxon>Bacteria</taxon>
        <taxon>Bacillati</taxon>
        <taxon>Actinomycetota</taxon>
        <taxon>Actinomycetes</taxon>
        <taxon>Mycobacteriales</taxon>
        <taxon>Corynebacteriaceae</taxon>
        <taxon>Corynebacterium</taxon>
    </lineage>
</organism>
<sequence length="112" mass="12620">MDVHFDDQSTRLEKEIHRLADGRQLNPFDLEAMAIVAGLTLRAKDAREQIEREGLIIDDGKGMPVEHPALLIEKRASAELRGWVKDRPDLFGAKKADAKPRREKFGGFKAVT</sequence>
<dbReference type="EMBL" id="JANWTC010000006">
    <property type="protein sequence ID" value="MCS5479824.1"/>
    <property type="molecule type" value="Genomic_DNA"/>
</dbReference>
<proteinExistence type="predicted"/>
<protein>
    <submittedName>
        <fullName evidence="1">P27 family phage terminase small subunit</fullName>
    </submittedName>
</protein>
<comment type="caution">
    <text evidence="1">The sequence shown here is derived from an EMBL/GenBank/DDBJ whole genome shotgun (WGS) entry which is preliminary data.</text>
</comment>
<name>A0ABT2G0V9_9CORY</name>
<dbReference type="InterPro" id="IPR006448">
    <property type="entry name" value="Phage_term_ssu_P27"/>
</dbReference>
<evidence type="ECO:0000313" key="2">
    <source>
        <dbReference type="Proteomes" id="UP001205965"/>
    </source>
</evidence>
<dbReference type="Pfam" id="PF05119">
    <property type="entry name" value="Terminase_4"/>
    <property type="match status" value="1"/>
</dbReference>
<accession>A0ABT2G0V9</accession>
<dbReference type="RefSeq" id="WP_259427894.1">
    <property type="nucleotide sequence ID" value="NZ_JANWTC010000006.1"/>
</dbReference>
<keyword evidence="2" id="KW-1185">Reference proteome</keyword>
<dbReference type="Proteomes" id="UP001205965">
    <property type="component" value="Unassembled WGS sequence"/>
</dbReference>
<gene>
    <name evidence="1" type="ORF">NYP18_09145</name>
</gene>
<reference evidence="1 2" key="1">
    <citation type="submission" date="2022-08" db="EMBL/GenBank/DDBJ databases">
        <title>YIM 101645 draft genome.</title>
        <authorList>
            <person name="Chen X."/>
        </authorList>
    </citation>
    <scope>NUCLEOTIDE SEQUENCE [LARGE SCALE GENOMIC DNA]</scope>
    <source>
        <strain evidence="1 2">YIM 101645</strain>
    </source>
</reference>